<sequence>MGSRCTSLIAVILSLIILIIAAILFFIGLTNFKPESLDDISGIKESKITASKLPIIDVEEFLQKNEKHKASISFINGTKISKGTLYTYPKCFYIEKSVKELSSISDLKSYKPSIELGQSIKFDILPSPKATETIDFCGNHKKLMLTQYTVLGTGILSVTIQIIIAVLTILIIFGCCKYSNLPLVVAVVGLFGFLCAVTALGGFMCFTMKYYTMRGFESKEVALDYGFPDQGNNMYYVGACSCILASNLIFVVMMFVACGQRKNEIILDAVTTSRK</sequence>
<dbReference type="WBParaSite" id="SSTP_0000894600.1">
    <property type="protein sequence ID" value="SSTP_0000894600.1"/>
    <property type="gene ID" value="SSTP_0000894600"/>
</dbReference>
<keyword evidence="1" id="KW-0812">Transmembrane</keyword>
<name>A0A0K0EHJ1_STRER</name>
<keyword evidence="2" id="KW-1185">Reference proteome</keyword>
<feature type="transmembrane region" description="Helical" evidence="1">
    <location>
        <begin position="183"/>
        <end position="211"/>
    </location>
</feature>
<evidence type="ECO:0000313" key="3">
    <source>
        <dbReference type="WBParaSite" id="SSTP_0000894600.1"/>
    </source>
</evidence>
<proteinExistence type="predicted"/>
<evidence type="ECO:0000256" key="1">
    <source>
        <dbReference type="SAM" id="Phobius"/>
    </source>
</evidence>
<organism evidence="3">
    <name type="scientific">Strongyloides stercoralis</name>
    <name type="common">Threadworm</name>
    <dbReference type="NCBI Taxonomy" id="6248"/>
    <lineage>
        <taxon>Eukaryota</taxon>
        <taxon>Metazoa</taxon>
        <taxon>Ecdysozoa</taxon>
        <taxon>Nematoda</taxon>
        <taxon>Chromadorea</taxon>
        <taxon>Rhabditida</taxon>
        <taxon>Tylenchina</taxon>
        <taxon>Panagrolaimomorpha</taxon>
        <taxon>Strongyloidoidea</taxon>
        <taxon>Strongyloididae</taxon>
        <taxon>Strongyloides</taxon>
    </lineage>
</organism>
<feature type="transmembrane region" description="Helical" evidence="1">
    <location>
        <begin position="7"/>
        <end position="29"/>
    </location>
</feature>
<evidence type="ECO:0000313" key="2">
    <source>
        <dbReference type="Proteomes" id="UP000035681"/>
    </source>
</evidence>
<reference evidence="3" key="1">
    <citation type="submission" date="2015-08" db="UniProtKB">
        <authorList>
            <consortium name="WormBaseParasite"/>
        </authorList>
    </citation>
    <scope>IDENTIFICATION</scope>
</reference>
<accession>A0A0K0EHJ1</accession>
<keyword evidence="1" id="KW-0472">Membrane</keyword>
<feature type="transmembrane region" description="Helical" evidence="1">
    <location>
        <begin position="150"/>
        <end position="176"/>
    </location>
</feature>
<dbReference type="AlphaFoldDB" id="A0A0K0EHJ1"/>
<keyword evidence="1" id="KW-1133">Transmembrane helix</keyword>
<dbReference type="WBParaSite" id="TCONS_00002617.p1">
    <property type="protein sequence ID" value="TCONS_00002617.p1"/>
    <property type="gene ID" value="XLOC_002450"/>
</dbReference>
<feature type="transmembrane region" description="Helical" evidence="1">
    <location>
        <begin position="234"/>
        <end position="257"/>
    </location>
</feature>
<dbReference type="Proteomes" id="UP000035681">
    <property type="component" value="Unplaced"/>
</dbReference>
<protein>
    <submittedName>
        <fullName evidence="3">Transmembrane protein</fullName>
    </submittedName>
</protein>